<comment type="caution">
    <text evidence="3">The sequence shown here is derived from an EMBL/GenBank/DDBJ whole genome shotgun (WGS) entry which is preliminary data.</text>
</comment>
<proteinExistence type="predicted"/>
<name>A0A8H2VY35_9HELO</name>
<keyword evidence="4" id="KW-1185">Reference proteome</keyword>
<reference evidence="3" key="1">
    <citation type="submission" date="2020-10" db="EMBL/GenBank/DDBJ databases">
        <authorList>
            <person name="Kusch S."/>
        </authorList>
    </citation>
    <scope>NUCLEOTIDE SEQUENCE</scope>
    <source>
        <strain evidence="3">SwB9</strain>
    </source>
</reference>
<sequence length="497" mass="57681">MMNKTFTERLQFEQNYKGGDCETIHSNELQSEELPMEVVQFGEIEDLRNSIAKFIAIYSQKNLPHDENAYAKVLEWQKRLSNEQLAITDGIGAEVKTETPTGHGKGNRREPTAKSRISRTARRELIEVKKQLQQERMVTKDLEERLKTAHNARQRNIELASTLKSELGAAKAENEIRLQKEKTVTQTLREKVERICSLEKQLIDLGTALKRADKGQEELEKTKQDLEDLNQNMKSSRDEAYNRLDTSKDQILRLKNYLKAANSILNKMHKKFVIDNDDNDERINALRSQLFETRSLIDLEKKKAETEAERSRIQAVVAKAKTSSSQDIGELLKQEECIKESLLQIEEKMVNTRLEVLRYAKHKLRFENSKIRPQESVNYVPVEDFTKKFEELRGQIVYCFVNKIMTVVELGKYKDFLVNPKHLADNGEFFYCSHGLPRKRRRELNDTNDKDTSNKRQWTDKQPNEQATQPVNVTEFRLGQRLGVGTTEVEPSPAFYD</sequence>
<evidence type="ECO:0000256" key="1">
    <source>
        <dbReference type="SAM" id="Coils"/>
    </source>
</evidence>
<dbReference type="SUPFAM" id="SSF56954">
    <property type="entry name" value="Outer membrane efflux proteins (OEP)"/>
    <property type="match status" value="1"/>
</dbReference>
<feature type="compositionally biased region" description="Basic and acidic residues" evidence="2">
    <location>
        <begin position="443"/>
        <end position="463"/>
    </location>
</feature>
<gene>
    <name evidence="3" type="ORF">SCLTRI_LOCUS5937</name>
</gene>
<evidence type="ECO:0000313" key="3">
    <source>
        <dbReference type="EMBL" id="CAD6446229.1"/>
    </source>
</evidence>
<dbReference type="AlphaFoldDB" id="A0A8H2VY35"/>
<dbReference type="OrthoDB" id="3589801at2759"/>
<feature type="region of interest" description="Disordered" evidence="2">
    <location>
        <begin position="95"/>
        <end position="117"/>
    </location>
</feature>
<evidence type="ECO:0000313" key="4">
    <source>
        <dbReference type="Proteomes" id="UP000624404"/>
    </source>
</evidence>
<protein>
    <submittedName>
        <fullName evidence="3">2a454805-7ebb-4649-95af-311ffb030764</fullName>
    </submittedName>
</protein>
<dbReference type="EMBL" id="CAJHIA010000017">
    <property type="protein sequence ID" value="CAD6446229.1"/>
    <property type="molecule type" value="Genomic_DNA"/>
</dbReference>
<organism evidence="3 4">
    <name type="scientific">Sclerotinia trifoliorum</name>
    <dbReference type="NCBI Taxonomy" id="28548"/>
    <lineage>
        <taxon>Eukaryota</taxon>
        <taxon>Fungi</taxon>
        <taxon>Dikarya</taxon>
        <taxon>Ascomycota</taxon>
        <taxon>Pezizomycotina</taxon>
        <taxon>Leotiomycetes</taxon>
        <taxon>Helotiales</taxon>
        <taxon>Sclerotiniaceae</taxon>
        <taxon>Sclerotinia</taxon>
    </lineage>
</organism>
<accession>A0A8H2VY35</accession>
<dbReference type="Proteomes" id="UP000624404">
    <property type="component" value="Unassembled WGS sequence"/>
</dbReference>
<feature type="coiled-coil region" evidence="1">
    <location>
        <begin position="209"/>
        <end position="243"/>
    </location>
</feature>
<feature type="region of interest" description="Disordered" evidence="2">
    <location>
        <begin position="441"/>
        <end position="470"/>
    </location>
</feature>
<evidence type="ECO:0000256" key="2">
    <source>
        <dbReference type="SAM" id="MobiDB-lite"/>
    </source>
</evidence>
<keyword evidence="1" id="KW-0175">Coiled coil</keyword>